<dbReference type="AlphaFoldDB" id="A0A0S1X9K3"/>
<dbReference type="InterPro" id="IPR002716">
    <property type="entry name" value="PIN_dom"/>
</dbReference>
<evidence type="ECO:0000259" key="1">
    <source>
        <dbReference type="SMART" id="SM00670"/>
    </source>
</evidence>
<dbReference type="EMBL" id="CP013050">
    <property type="protein sequence ID" value="ALM74457.1"/>
    <property type="molecule type" value="Genomic_DNA"/>
</dbReference>
<organism evidence="2 3">
    <name type="scientific">Thermococcus barophilus</name>
    <dbReference type="NCBI Taxonomy" id="55802"/>
    <lineage>
        <taxon>Archaea</taxon>
        <taxon>Methanobacteriati</taxon>
        <taxon>Methanobacteriota</taxon>
        <taxon>Thermococci</taxon>
        <taxon>Thermococcales</taxon>
        <taxon>Thermococcaceae</taxon>
        <taxon>Thermococcus</taxon>
    </lineage>
</organism>
<dbReference type="PANTHER" id="PTHR38826">
    <property type="entry name" value="RIBONUCLEASE VAPC13"/>
    <property type="match status" value="1"/>
</dbReference>
<gene>
    <name evidence="2" type="ORF">TBCH5v1_0489</name>
</gene>
<proteinExistence type="predicted"/>
<dbReference type="RefSeq" id="WP_056933341.1">
    <property type="nucleotide sequence ID" value="NZ_CP013050.1"/>
</dbReference>
<accession>A0A0S1X9K3</accession>
<dbReference type="SMART" id="SM00670">
    <property type="entry name" value="PINc"/>
    <property type="match status" value="1"/>
</dbReference>
<dbReference type="GeneID" id="26135772"/>
<dbReference type="InterPro" id="IPR052106">
    <property type="entry name" value="PINc/VapC_TA"/>
</dbReference>
<dbReference type="Pfam" id="PF01850">
    <property type="entry name" value="PIN"/>
    <property type="match status" value="1"/>
</dbReference>
<sequence>MRIFLDASFIIYLNVDVPDSLAEKIDALYKQLVTNSKLYTDVLVLDEVIHVSRKKYKVPYSETIGMLDEIIIPYVEVLPIGLMEYLKAKENILRYNLKPSDALHLAVIENNGIQAIVTEDKDFDKIPIKRIWI</sequence>
<dbReference type="PATRIC" id="fig|55802.8.peg.483"/>
<dbReference type="PANTHER" id="PTHR38826:SF5">
    <property type="entry name" value="RIBONUCLEASE VAPC13"/>
    <property type="match status" value="1"/>
</dbReference>
<dbReference type="SUPFAM" id="SSF88723">
    <property type="entry name" value="PIN domain-like"/>
    <property type="match status" value="1"/>
</dbReference>
<feature type="domain" description="PIN" evidence="1">
    <location>
        <begin position="1"/>
        <end position="125"/>
    </location>
</feature>
<evidence type="ECO:0000313" key="3">
    <source>
        <dbReference type="Proteomes" id="UP000066042"/>
    </source>
</evidence>
<dbReference type="Gene3D" id="3.40.50.1010">
    <property type="entry name" value="5'-nuclease"/>
    <property type="match status" value="1"/>
</dbReference>
<protein>
    <submittedName>
        <fullName evidence="2">Nucleic acid-binding protein</fullName>
    </submittedName>
</protein>
<dbReference type="CDD" id="cd09854">
    <property type="entry name" value="PIN_VapC-like"/>
    <property type="match status" value="1"/>
</dbReference>
<dbReference type="STRING" id="55802.TBCH5v1_0489"/>
<evidence type="ECO:0000313" key="2">
    <source>
        <dbReference type="EMBL" id="ALM74457.1"/>
    </source>
</evidence>
<reference evidence="2 3" key="1">
    <citation type="journal article" date="2016" name="Genome Announc.">
        <title>Complete genome sequence of the hyperthermophilic and piezophilic archaeon Thermococcus barophilus Ch5, capable of growth at the expense of hydrogenogenesis from carbon monoxide and formate.</title>
        <authorList>
            <person name="Oger P."/>
            <person name="Sokolova T.G."/>
            <person name="Kozhevnikova D.A."/>
            <person name="Taranov E.A."/>
            <person name="Vannier P."/>
            <person name="Lee H.S."/>
            <person name="Kwon K.K."/>
            <person name="Kang S.G."/>
            <person name="Lee J.H."/>
            <person name="Bonch-Osmolovskaya E.A."/>
            <person name="Lebedinsky A.V."/>
        </authorList>
    </citation>
    <scope>NUCLEOTIDE SEQUENCE [LARGE SCALE GENOMIC DNA]</scope>
    <source>
        <strain evidence="3">Ch5</strain>
    </source>
</reference>
<dbReference type="Proteomes" id="UP000066042">
    <property type="component" value="Chromosome"/>
</dbReference>
<name>A0A0S1X9K3_THEBA</name>
<dbReference type="InterPro" id="IPR029060">
    <property type="entry name" value="PIN-like_dom_sf"/>
</dbReference>